<accession>X0VT16</accession>
<dbReference type="EMBL" id="BARS01033041">
    <property type="protein sequence ID" value="GAG21380.1"/>
    <property type="molecule type" value="Genomic_DNA"/>
</dbReference>
<protein>
    <submittedName>
        <fullName evidence="1">Uncharacterized protein</fullName>
    </submittedName>
</protein>
<feature type="non-terminal residue" evidence="1">
    <location>
        <position position="1"/>
    </location>
</feature>
<organism evidence="1">
    <name type="scientific">marine sediment metagenome</name>
    <dbReference type="NCBI Taxonomy" id="412755"/>
    <lineage>
        <taxon>unclassified sequences</taxon>
        <taxon>metagenomes</taxon>
        <taxon>ecological metagenomes</taxon>
    </lineage>
</organism>
<sequence>GLNSPLFNNGGKIDTMRNMDYSFVRSGKMDANGLVNEYWMSTRWELATNKRSYSKDEEIYRPLEILAFDEKKMRDKQSKTSGQLMVAKRYSPSALFYSKPSYLGATNYIDIAAKIANFHKSQLNNGMTGNLWMHIPQDLSDKNKRVKMLKALNDQFAGSNNAGKIVLTWGQGEANKPQMEAINTSDVHSALSDLNTRTNEEIAMAHQISRSIVGLDQNTGLGGLEISNALDMFQTVYVSPAQQLIEDQVNQILDFNGIGE</sequence>
<evidence type="ECO:0000313" key="1">
    <source>
        <dbReference type="EMBL" id="GAG21380.1"/>
    </source>
</evidence>
<reference evidence="1" key="1">
    <citation type="journal article" date="2014" name="Front. Microbiol.">
        <title>High frequency of phylogenetically diverse reductive dehalogenase-homologous genes in deep subseafloor sedimentary metagenomes.</title>
        <authorList>
            <person name="Kawai M."/>
            <person name="Futagami T."/>
            <person name="Toyoda A."/>
            <person name="Takaki Y."/>
            <person name="Nishi S."/>
            <person name="Hori S."/>
            <person name="Arai W."/>
            <person name="Tsubouchi T."/>
            <person name="Morono Y."/>
            <person name="Uchiyama I."/>
            <person name="Ito T."/>
            <person name="Fujiyama A."/>
            <person name="Inagaki F."/>
            <person name="Takami H."/>
        </authorList>
    </citation>
    <scope>NUCLEOTIDE SEQUENCE</scope>
    <source>
        <strain evidence="1">Expedition CK06-06</strain>
    </source>
</reference>
<name>X0VT16_9ZZZZ</name>
<feature type="non-terminal residue" evidence="1">
    <location>
        <position position="260"/>
    </location>
</feature>
<gene>
    <name evidence="1" type="ORF">S01H1_51214</name>
</gene>
<comment type="caution">
    <text evidence="1">The sequence shown here is derived from an EMBL/GenBank/DDBJ whole genome shotgun (WGS) entry which is preliminary data.</text>
</comment>
<proteinExistence type="predicted"/>
<dbReference type="AlphaFoldDB" id="X0VT16"/>